<dbReference type="AlphaFoldDB" id="A0A9W5X6R5"/>
<protein>
    <submittedName>
        <fullName evidence="1">Uncharacterized protein</fullName>
    </submittedName>
</protein>
<dbReference type="RefSeq" id="WP_088049999.1">
    <property type="nucleotide sequence ID" value="NZ_BMJD01000034.1"/>
</dbReference>
<organism evidence="1 2">
    <name type="scientific">Lentibacillus populi</name>
    <dbReference type="NCBI Taxonomy" id="1827502"/>
    <lineage>
        <taxon>Bacteria</taxon>
        <taxon>Bacillati</taxon>
        <taxon>Bacillota</taxon>
        <taxon>Bacilli</taxon>
        <taxon>Bacillales</taxon>
        <taxon>Bacillaceae</taxon>
        <taxon>Lentibacillus</taxon>
    </lineage>
</organism>
<name>A0A9W5X6R5_9BACI</name>
<sequence length="115" mass="13270">MFTDYVNLTRSKRNSEGWGDVSTLLGNQHFPAIRLHYIGIDDKYRNKGLIELLLLFALDDCIYISNYVGFNFVVLEALKRSVGFFEKQNFSKVKKNNDLQIMAIKVEDIVFQLGS</sequence>
<evidence type="ECO:0000313" key="1">
    <source>
        <dbReference type="EMBL" id="GGB53396.1"/>
    </source>
</evidence>
<dbReference type="EMBL" id="BMJD01000034">
    <property type="protein sequence ID" value="GGB53396.1"/>
    <property type="molecule type" value="Genomic_DNA"/>
</dbReference>
<dbReference type="SUPFAM" id="SSF55729">
    <property type="entry name" value="Acyl-CoA N-acyltransferases (Nat)"/>
    <property type="match status" value="1"/>
</dbReference>
<comment type="caution">
    <text evidence="1">The sequence shown here is derived from an EMBL/GenBank/DDBJ whole genome shotgun (WGS) entry which is preliminary data.</text>
</comment>
<gene>
    <name evidence="1" type="ORF">GCM10011409_33740</name>
</gene>
<keyword evidence="2" id="KW-1185">Reference proteome</keyword>
<dbReference type="Gene3D" id="3.40.630.30">
    <property type="match status" value="1"/>
</dbReference>
<reference evidence="1" key="2">
    <citation type="submission" date="2020-09" db="EMBL/GenBank/DDBJ databases">
        <authorList>
            <person name="Sun Q."/>
            <person name="Zhou Y."/>
        </authorList>
    </citation>
    <scope>NUCLEOTIDE SEQUENCE</scope>
    <source>
        <strain evidence="1">CGMCC 1.15454</strain>
    </source>
</reference>
<dbReference type="InterPro" id="IPR016181">
    <property type="entry name" value="Acyl_CoA_acyltransferase"/>
</dbReference>
<dbReference type="Proteomes" id="UP000621492">
    <property type="component" value="Unassembled WGS sequence"/>
</dbReference>
<evidence type="ECO:0000313" key="2">
    <source>
        <dbReference type="Proteomes" id="UP000621492"/>
    </source>
</evidence>
<accession>A0A9W5X6R5</accession>
<reference evidence="1" key="1">
    <citation type="journal article" date="2014" name="Int. J. Syst. Evol. Microbiol.">
        <title>Complete genome sequence of Corynebacterium casei LMG S-19264T (=DSM 44701T), isolated from a smear-ripened cheese.</title>
        <authorList>
            <consortium name="US DOE Joint Genome Institute (JGI-PGF)"/>
            <person name="Walter F."/>
            <person name="Albersmeier A."/>
            <person name="Kalinowski J."/>
            <person name="Ruckert C."/>
        </authorList>
    </citation>
    <scope>NUCLEOTIDE SEQUENCE</scope>
    <source>
        <strain evidence="1">CGMCC 1.15454</strain>
    </source>
</reference>
<proteinExistence type="predicted"/>